<evidence type="ECO:0000313" key="1">
    <source>
        <dbReference type="EMBL" id="TGY77188.1"/>
    </source>
</evidence>
<proteinExistence type="predicted"/>
<dbReference type="Proteomes" id="UP000306319">
    <property type="component" value="Unassembled WGS sequence"/>
</dbReference>
<gene>
    <name evidence="1" type="ORF">E5331_15370</name>
</gene>
<sequence length="380" mass="42261">MKKTYILLIVLSMASIIGAVDAVACTSAIIAAKANPYGRPLLWKNRDTSKADNKVEYVATNAGEHSYVALFNAEDKNLEEAWMGMNDAGFAIMNTASYNIKDDNVPQSKMDREGYLMTIALRKCRTVDDFANLLDTLPRPMGVEANFGVIDAYGDGAYFETNNHSFNRINLSDSEDGVIVRTNYSHTGRPNEGFGFVREATACHLLAPYREKGGITPEILTETVSRSFWHDLMQKDFSEGEGRWIVDQDFIPRYTTTATVVIEGCRPIEKSEIISPKEVAEQYIMWTGLGYAPCSEIVAVRCMPDGVAPGLRGLSKNGHSEIGDKAQARKAKVFSIKKGNGNKYIDMSKLFNKEGTGYVQTLVPKNLETYRKVREIRDAK</sequence>
<reference evidence="1" key="1">
    <citation type="submission" date="2019-04" db="EMBL/GenBank/DDBJ databases">
        <title>Microbes associate with the intestines of laboratory mice.</title>
        <authorList>
            <person name="Navarre W."/>
            <person name="Wong E."/>
            <person name="Huang K."/>
            <person name="Tropini C."/>
            <person name="Ng K."/>
            <person name="Yu B."/>
        </authorList>
    </citation>
    <scope>NUCLEOTIDE SEQUENCE</scope>
    <source>
        <strain evidence="1">NM04_E33</strain>
    </source>
</reference>
<evidence type="ECO:0000313" key="2">
    <source>
        <dbReference type="Proteomes" id="UP000306319"/>
    </source>
</evidence>
<accession>A0AC61RES6</accession>
<comment type="caution">
    <text evidence="1">The sequence shown here is derived from an EMBL/GenBank/DDBJ whole genome shotgun (WGS) entry which is preliminary data.</text>
</comment>
<keyword evidence="2" id="KW-1185">Reference proteome</keyword>
<name>A0AC61RES6_9BACT</name>
<protein>
    <submittedName>
        <fullName evidence="1">Uncharacterized protein</fullName>
    </submittedName>
</protein>
<organism evidence="1 2">
    <name type="scientific">Lepagella muris</name>
    <dbReference type="NCBI Taxonomy" id="3032870"/>
    <lineage>
        <taxon>Bacteria</taxon>
        <taxon>Pseudomonadati</taxon>
        <taxon>Bacteroidota</taxon>
        <taxon>Bacteroidia</taxon>
        <taxon>Bacteroidales</taxon>
        <taxon>Muribaculaceae</taxon>
        <taxon>Lepagella</taxon>
    </lineage>
</organism>
<dbReference type="EMBL" id="SRYB01000028">
    <property type="protein sequence ID" value="TGY77188.1"/>
    <property type="molecule type" value="Genomic_DNA"/>
</dbReference>